<organism evidence="2 3">
    <name type="scientific">Botrytis paeoniae</name>
    <dbReference type="NCBI Taxonomy" id="278948"/>
    <lineage>
        <taxon>Eukaryota</taxon>
        <taxon>Fungi</taxon>
        <taxon>Dikarya</taxon>
        <taxon>Ascomycota</taxon>
        <taxon>Pezizomycotina</taxon>
        <taxon>Leotiomycetes</taxon>
        <taxon>Helotiales</taxon>
        <taxon>Sclerotiniaceae</taxon>
        <taxon>Botrytis</taxon>
    </lineage>
</organism>
<protein>
    <submittedName>
        <fullName evidence="2">Uncharacterized protein</fullName>
    </submittedName>
</protein>
<comment type="caution">
    <text evidence="2">The sequence shown here is derived from an EMBL/GenBank/DDBJ whole genome shotgun (WGS) entry which is preliminary data.</text>
</comment>
<feature type="compositionally biased region" description="Polar residues" evidence="1">
    <location>
        <begin position="248"/>
        <end position="257"/>
    </location>
</feature>
<evidence type="ECO:0000313" key="2">
    <source>
        <dbReference type="EMBL" id="TGO29903.1"/>
    </source>
</evidence>
<proteinExistence type="predicted"/>
<sequence>MTLPSAEQTFPTALSRNADPWLSIPGFLGASHVSSNDPDDLMQDVPELVIYDDPIESSIWFTPDFVHGLLATQLEPGQDSCQAITPVQPPLNHMSSLNKKAKSKSNACTPATDNHLPSATNRVKGSARIGKTRNYSGASASVIRKRARERKAHLFQVFAPLEKAKKALKFYSKSSRHFKKKSESLFLQLEKLIDEVICSDDASDSSSMLEASDLEADSAYGSFSDMPLSDVSSSVSEAQHVHLGRQATAPSSIQNSELHSDEETPRQVQPLSPIYSCIYGPGDERCPYATSRKSDWIRHEESEKHWPQKRYMSCGFCTYHFKDWEERKHHVAEHFKRGADISNWNPLLQNPRRKTADEPGSPPRNDDDDDDNLHQHGKGSYSTYEATQITYSTTSSDSSGSFDLSNNGYLNWDNNEGGWRQYNLEYEERCSNSLESCVTRLLKSRQGMKLYNPTYELFEPYGNEFISNLCFTRDEALSSEPIDTVSTAFHGSMVTYQASTYYTYGTDTKSWNYLLESTTGLETINGALALNTTGNVVLAVKNLPPEKIILVTTGSSPEDNTSENIWNLTINE</sequence>
<dbReference type="Gene3D" id="3.30.160.60">
    <property type="entry name" value="Classic Zinc Finger"/>
    <property type="match status" value="1"/>
</dbReference>
<feature type="region of interest" description="Disordered" evidence="1">
    <location>
        <begin position="235"/>
        <end position="267"/>
    </location>
</feature>
<accession>A0A4Z1G6N5</accession>
<feature type="region of interest" description="Disordered" evidence="1">
    <location>
        <begin position="342"/>
        <end position="379"/>
    </location>
</feature>
<dbReference type="AlphaFoldDB" id="A0A4Z1G6N5"/>
<evidence type="ECO:0000256" key="1">
    <source>
        <dbReference type="SAM" id="MobiDB-lite"/>
    </source>
</evidence>
<reference evidence="2 3" key="1">
    <citation type="submission" date="2017-12" db="EMBL/GenBank/DDBJ databases">
        <title>Comparative genomics of Botrytis spp.</title>
        <authorList>
            <person name="Valero-Jimenez C.A."/>
            <person name="Tapia P."/>
            <person name="Veloso J."/>
            <person name="Silva-Moreno E."/>
            <person name="Staats M."/>
            <person name="Valdes J.H."/>
            <person name="Van Kan J.A.L."/>
        </authorList>
    </citation>
    <scope>NUCLEOTIDE SEQUENCE [LARGE SCALE GENOMIC DNA]</scope>
    <source>
        <strain evidence="2 3">Bp0003</strain>
    </source>
</reference>
<feature type="region of interest" description="Disordered" evidence="1">
    <location>
        <begin position="104"/>
        <end position="124"/>
    </location>
</feature>
<dbReference type="Proteomes" id="UP000297910">
    <property type="component" value="Unassembled WGS sequence"/>
</dbReference>
<name>A0A4Z1G6N5_9HELO</name>
<evidence type="ECO:0000313" key="3">
    <source>
        <dbReference type="Proteomes" id="UP000297910"/>
    </source>
</evidence>
<gene>
    <name evidence="2" type="ORF">BPAE_0010g00890</name>
</gene>
<feature type="compositionally biased region" description="Polar residues" evidence="1">
    <location>
        <begin position="108"/>
        <end position="123"/>
    </location>
</feature>
<dbReference type="EMBL" id="PQXI01000010">
    <property type="protein sequence ID" value="TGO29903.1"/>
    <property type="molecule type" value="Genomic_DNA"/>
</dbReference>
<keyword evidence="3" id="KW-1185">Reference proteome</keyword>